<reference evidence="1 2" key="2">
    <citation type="journal article" date="2023" name="Mol. Biol. Evol.">
        <title>Genomics of Secondarily Temperate Adaptation in the Only Non-Antarctic Icefish.</title>
        <authorList>
            <person name="Rivera-Colon A.G."/>
            <person name="Rayamajhi N."/>
            <person name="Minhas B.F."/>
            <person name="Madrigal G."/>
            <person name="Bilyk K.T."/>
            <person name="Yoon V."/>
            <person name="Hune M."/>
            <person name="Gregory S."/>
            <person name="Cheng C.H.C."/>
            <person name="Catchen J.M."/>
        </authorList>
    </citation>
    <scope>NUCLEOTIDE SEQUENCE [LARGE SCALE GENOMIC DNA]</scope>
    <source>
        <strain evidence="1">JMC-PN-2008</strain>
    </source>
</reference>
<dbReference type="AlphaFoldDB" id="A0AAN7XW30"/>
<reference evidence="1 2" key="1">
    <citation type="journal article" date="2023" name="Genes (Basel)">
        <title>Chromosome-Level Genome Assembly and Circadian Gene Repertoire of the Patagonia Blennie Eleginops maclovinus-The Closest Ancestral Proxy of Antarctic Cryonotothenioids.</title>
        <authorList>
            <person name="Cheng C.C."/>
            <person name="Rivera-Colon A.G."/>
            <person name="Minhas B.F."/>
            <person name="Wilson L."/>
            <person name="Rayamajhi N."/>
            <person name="Vargas-Chacoff L."/>
            <person name="Catchen J.M."/>
        </authorList>
    </citation>
    <scope>NUCLEOTIDE SEQUENCE [LARGE SCALE GENOMIC DNA]</scope>
    <source>
        <strain evidence="1">JMC-PN-2008</strain>
    </source>
</reference>
<sequence>MILSLSSSSHLLTTSPRVATAPLLHPLLPLPCPLTPLSLFIIPSSAGRGLLRALFPPCSSALPALGIRSCRTRPLWSTSPPGLGHCSASRVYSSLSSTRRVLSSATPPQHPRVWDSYTQHLDSLGEAGVLGEEMEVAAVVRVGVQVQEAAPEVHGAAQQEQGPLAVGEVEQEGAHMQILAAGITRWTR</sequence>
<name>A0AAN7XW30_ELEMC</name>
<organism evidence="1 2">
    <name type="scientific">Eleginops maclovinus</name>
    <name type="common">Patagonian blennie</name>
    <name type="synonym">Eleginus maclovinus</name>
    <dbReference type="NCBI Taxonomy" id="56733"/>
    <lineage>
        <taxon>Eukaryota</taxon>
        <taxon>Metazoa</taxon>
        <taxon>Chordata</taxon>
        <taxon>Craniata</taxon>
        <taxon>Vertebrata</taxon>
        <taxon>Euteleostomi</taxon>
        <taxon>Actinopterygii</taxon>
        <taxon>Neopterygii</taxon>
        <taxon>Teleostei</taxon>
        <taxon>Neoteleostei</taxon>
        <taxon>Acanthomorphata</taxon>
        <taxon>Eupercaria</taxon>
        <taxon>Perciformes</taxon>
        <taxon>Notothenioidei</taxon>
        <taxon>Eleginopidae</taxon>
        <taxon>Eleginops</taxon>
    </lineage>
</organism>
<keyword evidence="2" id="KW-1185">Reference proteome</keyword>
<proteinExistence type="predicted"/>
<protein>
    <submittedName>
        <fullName evidence="1">Uncharacterized protein</fullName>
    </submittedName>
</protein>
<dbReference type="Proteomes" id="UP001346869">
    <property type="component" value="Unassembled WGS sequence"/>
</dbReference>
<evidence type="ECO:0000313" key="1">
    <source>
        <dbReference type="EMBL" id="KAK5867287.1"/>
    </source>
</evidence>
<gene>
    <name evidence="1" type="ORF">PBY51_011793</name>
</gene>
<dbReference type="EMBL" id="JAUZQC010000008">
    <property type="protein sequence ID" value="KAK5867287.1"/>
    <property type="molecule type" value="Genomic_DNA"/>
</dbReference>
<evidence type="ECO:0000313" key="2">
    <source>
        <dbReference type="Proteomes" id="UP001346869"/>
    </source>
</evidence>
<accession>A0AAN7XW30</accession>
<comment type="caution">
    <text evidence="1">The sequence shown here is derived from an EMBL/GenBank/DDBJ whole genome shotgun (WGS) entry which is preliminary data.</text>
</comment>